<name>A0A1V4HSB2_9BACL</name>
<dbReference type="AlphaFoldDB" id="A0A1V4HSB2"/>
<dbReference type="PANTHER" id="PTHR41302:SF2">
    <property type="entry name" value="PRESPORE SPECIFIC TRANSCRIPTIONAL ACTIVATOR RSFA"/>
    <property type="match status" value="1"/>
</dbReference>
<dbReference type="EMBL" id="MBTG01000001">
    <property type="protein sequence ID" value="OPH61810.1"/>
    <property type="molecule type" value="Genomic_DNA"/>
</dbReference>
<comment type="caution">
    <text evidence="1">The sequence shown here is derived from an EMBL/GenBank/DDBJ whole genome shotgun (WGS) entry which is preliminary data.</text>
</comment>
<sequence>MDDLNLAEMVLRSIRENRKLKEGFEEVSEKIGRTTSACANRWNSFLKYQYQAAIQIAKAQADRKRQMK</sequence>
<evidence type="ECO:0000313" key="2">
    <source>
        <dbReference type="Proteomes" id="UP000190626"/>
    </source>
</evidence>
<dbReference type="InterPro" id="IPR014243">
    <property type="entry name" value="RsfA-like"/>
</dbReference>
<reference evidence="2" key="1">
    <citation type="submission" date="2016-07" db="EMBL/GenBank/DDBJ databases">
        <authorList>
            <person name="Florea S."/>
            <person name="Webb J.S."/>
            <person name="Jaromczyk J."/>
            <person name="Schardl C.L."/>
        </authorList>
    </citation>
    <scope>NUCLEOTIDE SEQUENCE [LARGE SCALE GENOMIC DNA]</scope>
    <source>
        <strain evidence="2">CY1</strain>
    </source>
</reference>
<evidence type="ECO:0008006" key="3">
    <source>
        <dbReference type="Google" id="ProtNLM"/>
    </source>
</evidence>
<gene>
    <name evidence="1" type="ORF">BC351_00795</name>
</gene>
<proteinExistence type="predicted"/>
<dbReference type="STRING" id="1469647.BC351_00795"/>
<organism evidence="1 2">
    <name type="scientific">Paenibacillus ferrarius</name>
    <dbReference type="NCBI Taxonomy" id="1469647"/>
    <lineage>
        <taxon>Bacteria</taxon>
        <taxon>Bacillati</taxon>
        <taxon>Bacillota</taxon>
        <taxon>Bacilli</taxon>
        <taxon>Bacillales</taxon>
        <taxon>Paenibacillaceae</taxon>
        <taxon>Paenibacillus</taxon>
    </lineage>
</organism>
<protein>
    <recommendedName>
        <fullName evidence="3">Myb-like domain-containing protein</fullName>
    </recommendedName>
</protein>
<evidence type="ECO:0000313" key="1">
    <source>
        <dbReference type="EMBL" id="OPH61810.1"/>
    </source>
</evidence>
<accession>A0A1V4HSB2</accession>
<dbReference type="PANTHER" id="PTHR41302">
    <property type="entry name" value="PRESPORE-SPECIFIC TRANSCRIPTIONAL REGULATOR RSFA-RELATED"/>
    <property type="match status" value="1"/>
</dbReference>
<keyword evidence="2" id="KW-1185">Reference proteome</keyword>
<dbReference type="Proteomes" id="UP000190626">
    <property type="component" value="Unassembled WGS sequence"/>
</dbReference>